<dbReference type="InterPro" id="IPR035093">
    <property type="entry name" value="RelE/ParE_toxin_dom_sf"/>
</dbReference>
<proteinExistence type="predicted"/>
<evidence type="ECO:0000313" key="3">
    <source>
        <dbReference type="Proteomes" id="UP000253628"/>
    </source>
</evidence>
<dbReference type="AlphaFoldDB" id="A0A366HJ91"/>
<evidence type="ECO:0000313" key="2">
    <source>
        <dbReference type="EMBL" id="RBP43019.1"/>
    </source>
</evidence>
<keyword evidence="3" id="KW-1185">Reference proteome</keyword>
<dbReference type="Gene3D" id="3.30.2310.20">
    <property type="entry name" value="RelE-like"/>
    <property type="match status" value="1"/>
</dbReference>
<accession>A0A366HJ91</accession>
<comment type="caution">
    <text evidence="2">The sequence shown here is derived from an EMBL/GenBank/DDBJ whole genome shotgun (WGS) entry which is preliminary data.</text>
</comment>
<keyword evidence="1" id="KW-1277">Toxin-antitoxin system</keyword>
<dbReference type="OrthoDB" id="121597at2"/>
<dbReference type="InterPro" id="IPR007712">
    <property type="entry name" value="RelE/ParE_toxin"/>
</dbReference>
<protein>
    <submittedName>
        <fullName evidence="2">ParE-like toxin of type II ParDE toxin-antitoxin system</fullName>
    </submittedName>
</protein>
<name>A0A366HJ91_9BURK</name>
<evidence type="ECO:0000256" key="1">
    <source>
        <dbReference type="ARBA" id="ARBA00022649"/>
    </source>
</evidence>
<organism evidence="2 3">
    <name type="scientific">Eoetvoesiella caeni</name>
    <dbReference type="NCBI Taxonomy" id="645616"/>
    <lineage>
        <taxon>Bacteria</taxon>
        <taxon>Pseudomonadati</taxon>
        <taxon>Pseudomonadota</taxon>
        <taxon>Betaproteobacteria</taxon>
        <taxon>Burkholderiales</taxon>
        <taxon>Alcaligenaceae</taxon>
        <taxon>Eoetvoesiella</taxon>
    </lineage>
</organism>
<dbReference type="Proteomes" id="UP000253628">
    <property type="component" value="Unassembled WGS sequence"/>
</dbReference>
<gene>
    <name evidence="2" type="ORF">DFR37_101144</name>
</gene>
<dbReference type="RefSeq" id="WP_113931334.1">
    <property type="nucleotide sequence ID" value="NZ_JACCEU010000001.1"/>
</dbReference>
<sequence length="100" mass="11466">MSRIELADEVGDDFDRILEHLAQYQVENSMHRIQEIIEALNVLEHNPLIGRPVNNDKRELVIGRGSHGYMALYRYIAEIDTIFVLAVRSQREAGYTIPAS</sequence>
<dbReference type="EMBL" id="QNRQ01000001">
    <property type="protein sequence ID" value="RBP43019.1"/>
    <property type="molecule type" value="Genomic_DNA"/>
</dbReference>
<reference evidence="2 3" key="1">
    <citation type="submission" date="2018-06" db="EMBL/GenBank/DDBJ databases">
        <title>Genomic Encyclopedia of Type Strains, Phase IV (KMG-IV): sequencing the most valuable type-strain genomes for metagenomic binning, comparative biology and taxonomic classification.</title>
        <authorList>
            <person name="Goeker M."/>
        </authorList>
    </citation>
    <scope>NUCLEOTIDE SEQUENCE [LARGE SCALE GENOMIC DNA]</scope>
    <source>
        <strain evidence="2 3">DSM 25520</strain>
    </source>
</reference>
<dbReference type="Pfam" id="PF05016">
    <property type="entry name" value="ParE_toxin"/>
    <property type="match status" value="1"/>
</dbReference>